<evidence type="ECO:0000313" key="3">
    <source>
        <dbReference type="Proteomes" id="UP000619355"/>
    </source>
</evidence>
<organism evidence="2 3">
    <name type="scientific">Streptomyces capoamus</name>
    <dbReference type="NCBI Taxonomy" id="68183"/>
    <lineage>
        <taxon>Bacteria</taxon>
        <taxon>Bacillati</taxon>
        <taxon>Actinomycetota</taxon>
        <taxon>Actinomycetes</taxon>
        <taxon>Kitasatosporales</taxon>
        <taxon>Streptomycetaceae</taxon>
        <taxon>Streptomyces</taxon>
    </lineage>
</organism>
<feature type="region of interest" description="Disordered" evidence="1">
    <location>
        <begin position="1"/>
        <end position="22"/>
    </location>
</feature>
<gene>
    <name evidence="2" type="ORF">GCM10018980_16450</name>
</gene>
<comment type="caution">
    <text evidence="2">The sequence shown here is derived from an EMBL/GenBank/DDBJ whole genome shotgun (WGS) entry which is preliminary data.</text>
</comment>
<evidence type="ECO:0000313" key="2">
    <source>
        <dbReference type="EMBL" id="GHG41380.1"/>
    </source>
</evidence>
<protein>
    <submittedName>
        <fullName evidence="2">Uncharacterized protein</fullName>
    </submittedName>
</protein>
<evidence type="ECO:0000256" key="1">
    <source>
        <dbReference type="SAM" id="MobiDB-lite"/>
    </source>
</evidence>
<keyword evidence="3" id="KW-1185">Reference proteome</keyword>
<proteinExistence type="predicted"/>
<dbReference type="AlphaFoldDB" id="A0A919C1B5"/>
<name>A0A919C1B5_9ACTN</name>
<dbReference type="EMBL" id="BNBF01000003">
    <property type="protein sequence ID" value="GHG41380.1"/>
    <property type="molecule type" value="Genomic_DNA"/>
</dbReference>
<accession>A0A919C1B5</accession>
<reference evidence="3" key="1">
    <citation type="journal article" date="2019" name="Int. J. Syst. Evol. Microbiol.">
        <title>The Global Catalogue of Microorganisms (GCM) 10K type strain sequencing project: providing services to taxonomists for standard genome sequencing and annotation.</title>
        <authorList>
            <consortium name="The Broad Institute Genomics Platform"/>
            <consortium name="The Broad Institute Genome Sequencing Center for Infectious Disease"/>
            <person name="Wu L."/>
            <person name="Ma J."/>
        </authorList>
    </citation>
    <scope>NUCLEOTIDE SEQUENCE [LARGE SCALE GENOMIC DNA]</scope>
    <source>
        <strain evidence="3">JCM 4253</strain>
    </source>
</reference>
<sequence length="69" mass="7181">MADAVTLTGYPPARYPHGDRGTNKYGYGSCGPRVGRIAVGQCQGGLRFPVGVDRTSLSGSADGVPGWLR</sequence>
<dbReference type="Proteomes" id="UP000619355">
    <property type="component" value="Unassembled WGS sequence"/>
</dbReference>